<feature type="region of interest" description="Disordered" evidence="3">
    <location>
        <begin position="435"/>
        <end position="456"/>
    </location>
</feature>
<dbReference type="EMBL" id="MU006811">
    <property type="protein sequence ID" value="KAF2635076.1"/>
    <property type="molecule type" value="Genomic_DNA"/>
</dbReference>
<feature type="region of interest" description="Disordered" evidence="3">
    <location>
        <begin position="493"/>
        <end position="592"/>
    </location>
</feature>
<accession>A0A6A6RIE2</accession>
<keyword evidence="4" id="KW-1133">Transmembrane helix</keyword>
<keyword evidence="5" id="KW-0732">Signal</keyword>
<dbReference type="OrthoDB" id="10251809at2759"/>
<keyword evidence="4" id="KW-0472">Membrane</keyword>
<protein>
    <recommendedName>
        <fullName evidence="8">Kelch repeat protein-like protein</fullName>
    </recommendedName>
</protein>
<dbReference type="AlphaFoldDB" id="A0A6A6RIE2"/>
<feature type="compositionally biased region" description="Low complexity" evidence="3">
    <location>
        <begin position="435"/>
        <end position="445"/>
    </location>
</feature>
<evidence type="ECO:0000256" key="2">
    <source>
        <dbReference type="ARBA" id="ARBA00023004"/>
    </source>
</evidence>
<evidence type="ECO:0008006" key="8">
    <source>
        <dbReference type="Google" id="ProtNLM"/>
    </source>
</evidence>
<reference evidence="6" key="1">
    <citation type="journal article" date="2020" name="Stud. Mycol.">
        <title>101 Dothideomycetes genomes: a test case for predicting lifestyles and emergence of pathogens.</title>
        <authorList>
            <person name="Haridas S."/>
            <person name="Albert R."/>
            <person name="Binder M."/>
            <person name="Bloem J."/>
            <person name="Labutti K."/>
            <person name="Salamov A."/>
            <person name="Andreopoulos B."/>
            <person name="Baker S."/>
            <person name="Barry K."/>
            <person name="Bills G."/>
            <person name="Bluhm B."/>
            <person name="Cannon C."/>
            <person name="Castanera R."/>
            <person name="Culley D."/>
            <person name="Daum C."/>
            <person name="Ezra D."/>
            <person name="Gonzalez J."/>
            <person name="Henrissat B."/>
            <person name="Kuo A."/>
            <person name="Liang C."/>
            <person name="Lipzen A."/>
            <person name="Lutzoni F."/>
            <person name="Magnuson J."/>
            <person name="Mondo S."/>
            <person name="Nolan M."/>
            <person name="Ohm R."/>
            <person name="Pangilinan J."/>
            <person name="Park H.-J."/>
            <person name="Ramirez L."/>
            <person name="Alfaro M."/>
            <person name="Sun H."/>
            <person name="Tritt A."/>
            <person name="Yoshinaga Y."/>
            <person name="Zwiers L.-H."/>
            <person name="Turgeon B."/>
            <person name="Goodwin S."/>
            <person name="Spatafora J."/>
            <person name="Crous P."/>
            <person name="Grigoriev I."/>
        </authorList>
    </citation>
    <scope>NUCLEOTIDE SEQUENCE</scope>
    <source>
        <strain evidence="6">CBS 473.64</strain>
    </source>
</reference>
<feature type="signal peptide" evidence="5">
    <location>
        <begin position="1"/>
        <end position="18"/>
    </location>
</feature>
<dbReference type="PANTHER" id="PTHR47435:SF4">
    <property type="entry name" value="KELCH REPEAT PROTEIN (AFU_ORTHOLOGUE AFUA_5G12780)"/>
    <property type="match status" value="1"/>
</dbReference>
<dbReference type="Pfam" id="PF24681">
    <property type="entry name" value="Kelch_KLHDC2_KLHL20_DRC7"/>
    <property type="match status" value="1"/>
</dbReference>
<evidence type="ECO:0000256" key="5">
    <source>
        <dbReference type="SAM" id="SignalP"/>
    </source>
</evidence>
<sequence>MMRSLLFLAVLLVSLCSAQDGKDPLRNFCRIHSHQTTVVDRTLYINGGLVNWEPLSADAVNYTNTWFRAGDLDELNVGFPQQHVLTNNDSVPAVQGGILWPDASNKIIYLYGGEYNNGKPEEFRLWFYDIVYNTWNVSNASTTDVSRASWGAGVAVQDRALGYYYGGWLSETSVPDYQGNTPLKDMLVYDMLGNSFRNQSGPDDIPRAEGVMLYLPAGDGGILIYLGGLRGSDTNETMTSQSMTEILIYDIANNHWYTQKASGDRIPEARRRFCAGATWAEDRSSYNIYLYGGASVGEGAGFGDAWILSMPSFRWIKYYPEDDNNDPYPHHSLTCNVVDNAQMIVMGGSFPNHTMDCDVPTIYGQHGLDLGKANSEGAKWARFDPTLTTYKVPSEITTVVGGAATGGATVTSPEEGWAHQDLQVQFKRAYTPAARAATRAVPSPTGNSTASEESAKHRKAVIGGAVGGSIGGVLLLSAIGAFFVIRRNKKKDASKEGYDAAAAMPPKDNMDPAGPNGMSSPPPQYGWAPQTPISPYQTGFPEHYGENRTEPGPGQYHNAVELADTQMPANNEPVEKYGSEVPAPQEMPVNPR</sequence>
<keyword evidence="4" id="KW-0812">Transmembrane</keyword>
<dbReference type="SUPFAM" id="SSF50965">
    <property type="entry name" value="Galactose oxidase, central domain"/>
    <property type="match status" value="1"/>
</dbReference>
<evidence type="ECO:0000313" key="6">
    <source>
        <dbReference type="EMBL" id="KAF2635076.1"/>
    </source>
</evidence>
<keyword evidence="7" id="KW-1185">Reference proteome</keyword>
<evidence type="ECO:0000256" key="3">
    <source>
        <dbReference type="SAM" id="MobiDB-lite"/>
    </source>
</evidence>
<evidence type="ECO:0000313" key="7">
    <source>
        <dbReference type="Proteomes" id="UP000799753"/>
    </source>
</evidence>
<dbReference type="InterPro" id="IPR015915">
    <property type="entry name" value="Kelch-typ_b-propeller"/>
</dbReference>
<keyword evidence="1" id="KW-0677">Repeat</keyword>
<dbReference type="InterPro" id="IPR011043">
    <property type="entry name" value="Gal_Oxase/kelch_b-propeller"/>
</dbReference>
<proteinExistence type="predicted"/>
<dbReference type="Gene3D" id="2.120.10.80">
    <property type="entry name" value="Kelch-type beta propeller"/>
    <property type="match status" value="1"/>
</dbReference>
<evidence type="ECO:0000256" key="4">
    <source>
        <dbReference type="SAM" id="Phobius"/>
    </source>
</evidence>
<keyword evidence="2" id="KW-0408">Iron</keyword>
<dbReference type="GO" id="GO:0019760">
    <property type="term" value="P:glucosinolate metabolic process"/>
    <property type="evidence" value="ECO:0007669"/>
    <property type="project" value="UniProtKB-ARBA"/>
</dbReference>
<organism evidence="6 7">
    <name type="scientific">Massarina eburnea CBS 473.64</name>
    <dbReference type="NCBI Taxonomy" id="1395130"/>
    <lineage>
        <taxon>Eukaryota</taxon>
        <taxon>Fungi</taxon>
        <taxon>Dikarya</taxon>
        <taxon>Ascomycota</taxon>
        <taxon>Pezizomycotina</taxon>
        <taxon>Dothideomycetes</taxon>
        <taxon>Pleosporomycetidae</taxon>
        <taxon>Pleosporales</taxon>
        <taxon>Massarineae</taxon>
        <taxon>Massarinaceae</taxon>
        <taxon>Massarina</taxon>
    </lineage>
</organism>
<feature type="chain" id="PRO_5025616584" description="Kelch repeat protein-like protein" evidence="5">
    <location>
        <begin position="19"/>
        <end position="592"/>
    </location>
</feature>
<gene>
    <name evidence="6" type="ORF">P280DRAFT_511495</name>
</gene>
<evidence type="ECO:0000256" key="1">
    <source>
        <dbReference type="ARBA" id="ARBA00022737"/>
    </source>
</evidence>
<feature type="transmembrane region" description="Helical" evidence="4">
    <location>
        <begin position="461"/>
        <end position="485"/>
    </location>
</feature>
<dbReference type="Proteomes" id="UP000799753">
    <property type="component" value="Unassembled WGS sequence"/>
</dbReference>
<dbReference type="PANTHER" id="PTHR47435">
    <property type="entry name" value="KELCH REPEAT PROTEIN (AFU_ORTHOLOGUE AFUA_5G12780)"/>
    <property type="match status" value="1"/>
</dbReference>
<name>A0A6A6RIE2_9PLEO</name>